<evidence type="ECO:0008006" key="4">
    <source>
        <dbReference type="Google" id="ProtNLM"/>
    </source>
</evidence>
<accession>A0A2B7WNY1</accession>
<feature type="chain" id="PRO_5012631890" description="Phytocyanin domain-containing protein" evidence="1">
    <location>
        <begin position="20"/>
        <end position="263"/>
    </location>
</feature>
<evidence type="ECO:0000313" key="3">
    <source>
        <dbReference type="Proteomes" id="UP000224634"/>
    </source>
</evidence>
<evidence type="ECO:0000313" key="2">
    <source>
        <dbReference type="EMBL" id="PGG98197.1"/>
    </source>
</evidence>
<dbReference type="PANTHER" id="PTHR34883">
    <property type="entry name" value="SERINE-RICH PROTEIN, PUTATIVE-RELATED-RELATED"/>
    <property type="match status" value="1"/>
</dbReference>
<dbReference type="InterPro" id="IPR008972">
    <property type="entry name" value="Cupredoxin"/>
</dbReference>
<feature type="signal peptide" evidence="1">
    <location>
        <begin position="1"/>
        <end position="19"/>
    </location>
</feature>
<dbReference type="EMBL" id="PDNA01000300">
    <property type="protein sequence ID" value="PGG98197.1"/>
    <property type="molecule type" value="Genomic_DNA"/>
</dbReference>
<name>A0A2B7WNY1_POLH7</name>
<keyword evidence="3" id="KW-1185">Reference proteome</keyword>
<protein>
    <recommendedName>
        <fullName evidence="4">Phytocyanin domain-containing protein</fullName>
    </recommendedName>
</protein>
<proteinExistence type="predicted"/>
<dbReference type="AlphaFoldDB" id="A0A2B7WNY1"/>
<dbReference type="SUPFAM" id="SSF49503">
    <property type="entry name" value="Cupredoxins"/>
    <property type="match status" value="1"/>
</dbReference>
<dbReference type="Proteomes" id="UP000224634">
    <property type="component" value="Unassembled WGS sequence"/>
</dbReference>
<keyword evidence="1" id="KW-0732">Signal</keyword>
<comment type="caution">
    <text evidence="2">The sequence shown here is derived from an EMBL/GenBank/DDBJ whole genome shotgun (WGS) entry which is preliminary data.</text>
</comment>
<gene>
    <name evidence="2" type="ORF">AJ80_09575</name>
</gene>
<dbReference type="InterPro" id="IPR052953">
    <property type="entry name" value="Ser-rich/MCO-related"/>
</dbReference>
<sequence length="263" mass="27789">MLYHAVFASAFLLVTGIQATFNDGVYAWTPTKRQTPQGMVTIHTVQVGDAEGNLKFWPEVLQADPGSLVQFQFHPKNHSVVQSSFDSPCNPLNSANATGIRSGFVPVAEDALEMPVWTVMVNDTKPIWLYCGQQPHCQKGMVMVINPPPTGERTLEAYRALAADGSADTAARPLPSGSGYPIGSWPTGSPTIGVTDAPIPTANSPTPPISNIATDIIPTGVDDAATPTESAPLEISENAAPREMVHVATLSALMIAALAVFAL</sequence>
<dbReference type="OrthoDB" id="2331100at2759"/>
<dbReference type="Gene3D" id="2.60.40.420">
    <property type="entry name" value="Cupredoxins - blue copper proteins"/>
    <property type="match status" value="1"/>
</dbReference>
<dbReference type="STRING" id="1447883.A0A2B7WNY1"/>
<dbReference type="PANTHER" id="PTHR34883:SF15">
    <property type="entry name" value="EXTRACELLULAR SERINE-RICH PROTEIN"/>
    <property type="match status" value="1"/>
</dbReference>
<dbReference type="CDD" id="cd00920">
    <property type="entry name" value="Cupredoxin"/>
    <property type="match status" value="1"/>
</dbReference>
<evidence type="ECO:0000256" key="1">
    <source>
        <dbReference type="SAM" id="SignalP"/>
    </source>
</evidence>
<organism evidence="2 3">
    <name type="scientific">Polytolypa hystricis (strain UAMH7299)</name>
    <dbReference type="NCBI Taxonomy" id="1447883"/>
    <lineage>
        <taxon>Eukaryota</taxon>
        <taxon>Fungi</taxon>
        <taxon>Dikarya</taxon>
        <taxon>Ascomycota</taxon>
        <taxon>Pezizomycotina</taxon>
        <taxon>Eurotiomycetes</taxon>
        <taxon>Eurotiomycetidae</taxon>
        <taxon>Onygenales</taxon>
        <taxon>Onygenales incertae sedis</taxon>
        <taxon>Polytolypa</taxon>
    </lineage>
</organism>
<reference evidence="2 3" key="1">
    <citation type="submission" date="2017-10" db="EMBL/GenBank/DDBJ databases">
        <title>Comparative genomics in systemic dimorphic fungi from Ajellomycetaceae.</title>
        <authorList>
            <person name="Munoz J.F."/>
            <person name="Mcewen J.G."/>
            <person name="Clay O.K."/>
            <person name="Cuomo C.A."/>
        </authorList>
    </citation>
    <scope>NUCLEOTIDE SEQUENCE [LARGE SCALE GENOMIC DNA]</scope>
    <source>
        <strain evidence="2 3">UAMH7299</strain>
    </source>
</reference>